<protein>
    <submittedName>
        <fullName evidence="1">Uncharacterized protein</fullName>
    </submittedName>
</protein>
<proteinExistence type="predicted"/>
<name>A0A0F7L6A1_9VIRU</name>
<reference evidence="1" key="1">
    <citation type="journal article" date="2015" name="Front. Microbiol.">
        <title>Combining genomic sequencing methods to explore viral diversity and reveal potential virus-host interactions.</title>
        <authorList>
            <person name="Chow C.E."/>
            <person name="Winget D.M."/>
            <person name="White R.A.III."/>
            <person name="Hallam S.J."/>
            <person name="Suttle C.A."/>
        </authorList>
    </citation>
    <scope>NUCLEOTIDE SEQUENCE</scope>
    <source>
        <strain evidence="1">Anoxic2_5</strain>
    </source>
</reference>
<organism evidence="1">
    <name type="scientific">uncultured marine virus</name>
    <dbReference type="NCBI Taxonomy" id="186617"/>
    <lineage>
        <taxon>Viruses</taxon>
        <taxon>environmental samples</taxon>
    </lineage>
</organism>
<sequence>MNPLALGTCSGSAWTYSSPPHALASLAPWMRSNMVTVSGWTPDACRARMWARMRAWAACPRLSGWSRSRYSSTRPRSSMRQPRRARSAVRVLWVMSPLRARSQNHCTSLRCRWR</sequence>
<accession>A0A0F7L6A1</accession>
<reference evidence="1" key="2">
    <citation type="submission" date="2015-03" db="EMBL/GenBank/DDBJ databases">
        <authorList>
            <person name="Chow C.-E.T."/>
            <person name="Winget D.M."/>
            <person name="White R.A.III."/>
            <person name="Hallam S.J."/>
            <person name="Suttle C.A."/>
        </authorList>
    </citation>
    <scope>NUCLEOTIDE SEQUENCE</scope>
    <source>
        <strain evidence="1">Anoxic2_5</strain>
    </source>
</reference>
<dbReference type="EMBL" id="KR029589">
    <property type="protein sequence ID" value="AKH47068.1"/>
    <property type="molecule type" value="Genomic_DNA"/>
</dbReference>
<evidence type="ECO:0000313" key="1">
    <source>
        <dbReference type="EMBL" id="AKH47068.1"/>
    </source>
</evidence>